<dbReference type="EMBL" id="QKWP01002299">
    <property type="protein sequence ID" value="RIB03895.1"/>
    <property type="molecule type" value="Genomic_DNA"/>
</dbReference>
<accession>A0A397V1P8</accession>
<keyword evidence="1" id="KW-0812">Transmembrane</keyword>
<keyword evidence="4" id="KW-1185">Reference proteome</keyword>
<organism evidence="3 4">
    <name type="scientific">Gigaspora rosea</name>
    <dbReference type="NCBI Taxonomy" id="44941"/>
    <lineage>
        <taxon>Eukaryota</taxon>
        <taxon>Fungi</taxon>
        <taxon>Fungi incertae sedis</taxon>
        <taxon>Mucoromycota</taxon>
        <taxon>Glomeromycotina</taxon>
        <taxon>Glomeromycetes</taxon>
        <taxon>Diversisporales</taxon>
        <taxon>Gigasporaceae</taxon>
        <taxon>Gigaspora</taxon>
    </lineage>
</organism>
<evidence type="ECO:0000313" key="4">
    <source>
        <dbReference type="Proteomes" id="UP000266673"/>
    </source>
</evidence>
<keyword evidence="1" id="KW-0472">Membrane</keyword>
<dbReference type="AlphaFoldDB" id="A0A397V1P8"/>
<gene>
    <name evidence="3" type="ORF">C2G38_1587008</name>
    <name evidence="2" type="ORF">C2G38_729945</name>
</gene>
<keyword evidence="1" id="KW-1133">Transmembrane helix</keyword>
<dbReference type="Proteomes" id="UP000266673">
    <property type="component" value="Unassembled WGS sequence"/>
</dbReference>
<comment type="caution">
    <text evidence="3">The sequence shown here is derived from an EMBL/GenBank/DDBJ whole genome shotgun (WGS) entry which is preliminary data.</text>
</comment>
<protein>
    <submittedName>
        <fullName evidence="3">Uncharacterized protein</fullName>
    </submittedName>
</protein>
<evidence type="ECO:0000256" key="1">
    <source>
        <dbReference type="SAM" id="Phobius"/>
    </source>
</evidence>
<feature type="transmembrane region" description="Helical" evidence="1">
    <location>
        <begin position="32"/>
        <end position="53"/>
    </location>
</feature>
<evidence type="ECO:0000313" key="3">
    <source>
        <dbReference type="EMBL" id="RIB15337.1"/>
    </source>
</evidence>
<feature type="transmembrane region" description="Helical" evidence="1">
    <location>
        <begin position="6"/>
        <end position="25"/>
    </location>
</feature>
<name>A0A397V1P8_9GLOM</name>
<dbReference type="EMBL" id="QKWP01000751">
    <property type="protein sequence ID" value="RIB15337.1"/>
    <property type="molecule type" value="Genomic_DNA"/>
</dbReference>
<evidence type="ECO:0000313" key="2">
    <source>
        <dbReference type="EMBL" id="RIB03895.1"/>
    </source>
</evidence>
<reference evidence="3 4" key="1">
    <citation type="submission" date="2018-06" db="EMBL/GenBank/DDBJ databases">
        <title>Comparative genomics reveals the genomic features of Rhizophagus irregularis, R. cerebriforme, R. diaphanum and Gigaspora rosea, and their symbiotic lifestyle signature.</title>
        <authorList>
            <person name="Morin E."/>
            <person name="San Clemente H."/>
            <person name="Chen E.C.H."/>
            <person name="De La Providencia I."/>
            <person name="Hainaut M."/>
            <person name="Kuo A."/>
            <person name="Kohler A."/>
            <person name="Murat C."/>
            <person name="Tang N."/>
            <person name="Roy S."/>
            <person name="Loubradou J."/>
            <person name="Henrissat B."/>
            <person name="Grigoriev I.V."/>
            <person name="Corradi N."/>
            <person name="Roux C."/>
            <person name="Martin F.M."/>
        </authorList>
    </citation>
    <scope>NUCLEOTIDE SEQUENCE [LARGE SCALE GENOMIC DNA]</scope>
    <source>
        <strain evidence="3 4">DAOM 194757</strain>
    </source>
</reference>
<sequence>MFVVVIGFVDVILLVDRVLLILSLFVVQFHPLLWACFVLIILFCFANCTYLYFVSCYLLF</sequence>
<proteinExistence type="predicted"/>